<name>A0A094QBR2_9ZZZZ</name>
<dbReference type="AlphaFoldDB" id="A0A094QBR2"/>
<reference evidence="1" key="1">
    <citation type="submission" date="2014-06" db="EMBL/GenBank/DDBJ databases">
        <title>Key roles for freshwater Actinobacteria revealed by deep metagenomic sequencing.</title>
        <authorList>
            <person name="Ghai R."/>
            <person name="Mizuno C.M."/>
            <person name="Picazo A."/>
            <person name="Camacho A."/>
            <person name="Rodriguez-Valera F."/>
        </authorList>
    </citation>
    <scope>NUCLEOTIDE SEQUENCE</scope>
</reference>
<sequence length="158" mass="17359">MSSLHTFIQVAIGRASEYQKCSEEQALTYACEDIVDNELGSRNFSSHHIEQWLQHVCTREDIDTPHIVVGRAARTSMASADIDSHTICLRGKVTTAATALHEVAHVIVGADSHGVLFRDELVRLARAHISVEYAALLYGVYQGVGLEMSPWPASASQR</sequence>
<evidence type="ECO:0000313" key="1">
    <source>
        <dbReference type="EMBL" id="KGA19584.1"/>
    </source>
</evidence>
<comment type="caution">
    <text evidence="1">The sequence shown here is derived from an EMBL/GenBank/DDBJ whole genome shotgun (WGS) entry which is preliminary data.</text>
</comment>
<proteinExistence type="predicted"/>
<organism evidence="1">
    <name type="scientific">freshwater metagenome</name>
    <dbReference type="NCBI Taxonomy" id="449393"/>
    <lineage>
        <taxon>unclassified sequences</taxon>
        <taxon>metagenomes</taxon>
        <taxon>ecological metagenomes</taxon>
    </lineage>
</organism>
<protein>
    <submittedName>
        <fullName evidence="1">Uncharacterized protein</fullName>
    </submittedName>
</protein>
<accession>A0A094QBR2</accession>
<dbReference type="EMBL" id="JNSL01000029">
    <property type="protein sequence ID" value="KGA19584.1"/>
    <property type="molecule type" value="Genomic_DNA"/>
</dbReference>
<gene>
    <name evidence="1" type="ORF">GM51_6435</name>
</gene>